<evidence type="ECO:0000313" key="1">
    <source>
        <dbReference type="EMBL" id="OIJ43895.1"/>
    </source>
</evidence>
<dbReference type="Proteomes" id="UP000180246">
    <property type="component" value="Unassembled WGS sequence"/>
</dbReference>
<dbReference type="AlphaFoldDB" id="A0A1S2NFT3"/>
<protein>
    <submittedName>
        <fullName evidence="1">Uncharacterized protein</fullName>
    </submittedName>
</protein>
<dbReference type="RefSeq" id="WP_071360214.1">
    <property type="nucleotide sequence ID" value="NZ_JRYB01000001.1"/>
</dbReference>
<reference evidence="1 2" key="1">
    <citation type="submission" date="2014-10" db="EMBL/GenBank/DDBJ databases">
        <authorList>
            <person name="Seo M.-J."/>
            <person name="Seok Y.J."/>
            <person name="Cha I.-T."/>
        </authorList>
    </citation>
    <scope>NUCLEOTIDE SEQUENCE [LARGE SCALE GENOMIC DNA]</scope>
    <source>
        <strain evidence="1 2">NEU</strain>
    </source>
</reference>
<comment type="caution">
    <text evidence="1">The sequence shown here is derived from an EMBL/GenBank/DDBJ whole genome shotgun (WGS) entry which is preliminary data.</text>
</comment>
<evidence type="ECO:0000313" key="2">
    <source>
        <dbReference type="Proteomes" id="UP000180246"/>
    </source>
</evidence>
<organism evidence="1 2">
    <name type="scientific">Massilia timonae</name>
    <dbReference type="NCBI Taxonomy" id="47229"/>
    <lineage>
        <taxon>Bacteria</taxon>
        <taxon>Pseudomonadati</taxon>
        <taxon>Pseudomonadota</taxon>
        <taxon>Betaproteobacteria</taxon>
        <taxon>Burkholderiales</taxon>
        <taxon>Oxalobacteraceae</taxon>
        <taxon>Telluria group</taxon>
        <taxon>Massilia</taxon>
    </lineage>
</organism>
<sequence>MNQQTLIDTLMKTGAHAVPGRADVIALTPLTRDDARANMNRFLTALHEADICRHDRANLADRGERSVVHLADGARAVVYHASGALQYVSGLAPFQAPWQRLEATPVLVRQLEQAAQRIDLAAWVGERGSLAFERLWQTKARGSDRDQKLSDTLLVRATGAWRHAVGEIPVLGAASVALRLAGDGTVDALALNIRHSDAEVLDSAPVIEAELAARQLAERLASVLGKSKDRLPGDVVQSAVMRFGYLDLGKRKAQRVLAPAYVAQVVLQHRLERQAYVLAVSGTERPYIELPLFGNEAPVVRSRGLHPECRDGAS</sequence>
<proteinExistence type="predicted"/>
<name>A0A1S2NFT3_9BURK</name>
<accession>A0A1S2NFT3</accession>
<gene>
    <name evidence="1" type="ORF">LO55_367</name>
</gene>
<dbReference type="EMBL" id="JRYB01000001">
    <property type="protein sequence ID" value="OIJ43895.1"/>
    <property type="molecule type" value="Genomic_DNA"/>
</dbReference>